<dbReference type="PANTHER" id="PTHR11685">
    <property type="entry name" value="RBR FAMILY RING FINGER AND IBR DOMAIN-CONTAINING"/>
    <property type="match status" value="1"/>
</dbReference>
<keyword evidence="8" id="KW-0677">Repeat</keyword>
<comment type="subcellular location">
    <subcellularLocation>
        <location evidence="2">Membrane</location>
        <topology evidence="2">Single-pass membrane protein</topology>
    </subcellularLocation>
</comment>
<keyword evidence="11" id="KW-0862">Zinc</keyword>
<evidence type="ECO:0000256" key="8">
    <source>
        <dbReference type="ARBA" id="ARBA00022737"/>
    </source>
</evidence>
<accession>A0AAU9J0F3</accession>
<dbReference type="InterPro" id="IPR001841">
    <property type="entry name" value="Znf_RING"/>
</dbReference>
<dbReference type="InterPro" id="IPR031127">
    <property type="entry name" value="E3_UB_ligase_RBR"/>
</dbReference>
<evidence type="ECO:0000256" key="5">
    <source>
        <dbReference type="ARBA" id="ARBA00022679"/>
    </source>
</evidence>
<dbReference type="Pfam" id="PF00097">
    <property type="entry name" value="zf-C3HC4"/>
    <property type="match status" value="1"/>
</dbReference>
<dbReference type="PROSITE" id="PS50089">
    <property type="entry name" value="ZF_RING_2"/>
    <property type="match status" value="1"/>
</dbReference>
<dbReference type="SUPFAM" id="SSF57850">
    <property type="entry name" value="RING/U-box"/>
    <property type="match status" value="3"/>
</dbReference>
<dbReference type="Gene3D" id="3.30.40.10">
    <property type="entry name" value="Zinc/RING finger domain, C3HC4 (zinc finger)"/>
    <property type="match status" value="1"/>
</dbReference>
<sequence length="427" mass="49193">MDENGLEKCVSFLRDALNKKSPALRNDAVLSQFIEKIYTMLVISDMDLVVKIKPNGKLCMFCSKIINGINIGSAIGLQCSPSEHYFCSKNCLKKHALLCTKNTLLDLEYVRCPSCRVSINIDLISDAFEGHIEDIQRDACDRALKELLNEEEKENLQAKFNCGICYGEFKVEESVTLECDHRFCFPCIKMHMELLIESAQVSDEHLRCPTCVQPLTAYEIEDIVGPQLYEKYEKFRLRGFKLSAEEDENSILFQCRGVDCEYLCIIEKGVGQFTCPKCNYKCCPMCKKDIHDGMTCEQFEKYLKENDKESKAFEQLLRREGLLRCPVCGAVVERIDGCEFMVCSSSECQGMTYFCYNCGRKLERDHEPHRCKVRELPENQRNMYRANEDMIAEVGRRGINPRQRERINRLGVHADGVERLLGRPAWR</sequence>
<dbReference type="SMART" id="SM00647">
    <property type="entry name" value="IBR"/>
    <property type="match status" value="2"/>
</dbReference>
<keyword evidence="10" id="KW-0833">Ubl conjugation pathway</keyword>
<dbReference type="EC" id="2.3.2.31" evidence="4"/>
<evidence type="ECO:0000256" key="11">
    <source>
        <dbReference type="ARBA" id="ARBA00022833"/>
    </source>
</evidence>
<keyword evidence="7" id="KW-0479">Metal-binding</keyword>
<keyword evidence="6" id="KW-0812">Transmembrane</keyword>
<keyword evidence="13" id="KW-0472">Membrane</keyword>
<evidence type="ECO:0000256" key="14">
    <source>
        <dbReference type="PROSITE-ProRule" id="PRU00175"/>
    </source>
</evidence>
<dbReference type="GO" id="GO:0061630">
    <property type="term" value="F:ubiquitin protein ligase activity"/>
    <property type="evidence" value="ECO:0007669"/>
    <property type="project" value="UniProtKB-EC"/>
</dbReference>
<dbReference type="FunFam" id="3.30.40.10:FF:000051">
    <property type="entry name" value="RBR-type E3 ubiquitin transferase"/>
    <property type="match status" value="1"/>
</dbReference>
<evidence type="ECO:0000313" key="18">
    <source>
        <dbReference type="Proteomes" id="UP001162131"/>
    </source>
</evidence>
<dbReference type="Gene3D" id="1.20.120.1750">
    <property type="match status" value="1"/>
</dbReference>
<dbReference type="Proteomes" id="UP001162131">
    <property type="component" value="Unassembled WGS sequence"/>
</dbReference>
<dbReference type="EMBL" id="CAJZBQ010000023">
    <property type="protein sequence ID" value="CAG9319433.1"/>
    <property type="molecule type" value="Genomic_DNA"/>
</dbReference>
<keyword evidence="18" id="KW-1185">Reference proteome</keyword>
<comment type="caution">
    <text evidence="17">The sequence shown here is derived from an EMBL/GenBank/DDBJ whole genome shotgun (WGS) entry which is preliminary data.</text>
</comment>
<keyword evidence="9 14" id="KW-0863">Zinc-finger</keyword>
<dbReference type="InterPro" id="IPR013083">
    <property type="entry name" value="Znf_RING/FYVE/PHD"/>
</dbReference>
<comment type="pathway">
    <text evidence="3">Protein modification; protein ubiquitination.</text>
</comment>
<comment type="catalytic activity">
    <reaction evidence="1">
        <text>[E2 ubiquitin-conjugating enzyme]-S-ubiquitinyl-L-cysteine + [acceptor protein]-L-lysine = [E2 ubiquitin-conjugating enzyme]-L-cysteine + [acceptor protein]-N(6)-ubiquitinyl-L-lysine.</text>
        <dbReference type="EC" id="2.3.2.31"/>
    </reaction>
</comment>
<gene>
    <name evidence="17" type="ORF">BSTOLATCC_MIC23990</name>
</gene>
<evidence type="ECO:0000256" key="3">
    <source>
        <dbReference type="ARBA" id="ARBA00004906"/>
    </source>
</evidence>
<name>A0AAU9J0F3_9CILI</name>
<evidence type="ECO:0000256" key="12">
    <source>
        <dbReference type="ARBA" id="ARBA00022989"/>
    </source>
</evidence>
<dbReference type="SMART" id="SM00184">
    <property type="entry name" value="RING"/>
    <property type="match status" value="1"/>
</dbReference>
<evidence type="ECO:0000256" key="4">
    <source>
        <dbReference type="ARBA" id="ARBA00012251"/>
    </source>
</evidence>
<protein>
    <recommendedName>
        <fullName evidence="4">RBR-type E3 ubiquitin transferase</fullName>
        <ecNumber evidence="4">2.3.2.31</ecNumber>
    </recommendedName>
</protein>
<organism evidence="17 18">
    <name type="scientific">Blepharisma stoltei</name>
    <dbReference type="NCBI Taxonomy" id="1481888"/>
    <lineage>
        <taxon>Eukaryota</taxon>
        <taxon>Sar</taxon>
        <taxon>Alveolata</taxon>
        <taxon>Ciliophora</taxon>
        <taxon>Postciliodesmatophora</taxon>
        <taxon>Heterotrichea</taxon>
        <taxon>Heterotrichida</taxon>
        <taxon>Blepharismidae</taxon>
        <taxon>Blepharisma</taxon>
    </lineage>
</organism>
<dbReference type="PROSITE" id="PS00518">
    <property type="entry name" value="ZF_RING_1"/>
    <property type="match status" value="1"/>
</dbReference>
<evidence type="ECO:0000256" key="6">
    <source>
        <dbReference type="ARBA" id="ARBA00022692"/>
    </source>
</evidence>
<dbReference type="GO" id="GO:0031090">
    <property type="term" value="C:organelle membrane"/>
    <property type="evidence" value="ECO:0007669"/>
    <property type="project" value="UniProtKB-ARBA"/>
</dbReference>
<dbReference type="InterPro" id="IPR018957">
    <property type="entry name" value="Znf_C3HC4_RING-type"/>
</dbReference>
<evidence type="ECO:0000256" key="7">
    <source>
        <dbReference type="ARBA" id="ARBA00022723"/>
    </source>
</evidence>
<evidence type="ECO:0000313" key="17">
    <source>
        <dbReference type="EMBL" id="CAG9319433.1"/>
    </source>
</evidence>
<evidence type="ECO:0000256" key="13">
    <source>
        <dbReference type="ARBA" id="ARBA00023136"/>
    </source>
</evidence>
<dbReference type="Pfam" id="PF01485">
    <property type="entry name" value="IBR"/>
    <property type="match status" value="1"/>
</dbReference>
<dbReference type="InterPro" id="IPR017907">
    <property type="entry name" value="Znf_RING_CS"/>
</dbReference>
<proteinExistence type="predicted"/>
<keyword evidence="5" id="KW-0808">Transferase</keyword>
<dbReference type="GO" id="GO:0005737">
    <property type="term" value="C:cytoplasm"/>
    <property type="evidence" value="ECO:0007669"/>
    <property type="project" value="UniProtKB-ARBA"/>
</dbReference>
<evidence type="ECO:0000259" key="15">
    <source>
        <dbReference type="PROSITE" id="PS50089"/>
    </source>
</evidence>
<evidence type="ECO:0000256" key="1">
    <source>
        <dbReference type="ARBA" id="ARBA00001798"/>
    </source>
</evidence>
<reference evidence="17" key="1">
    <citation type="submission" date="2021-09" db="EMBL/GenBank/DDBJ databases">
        <authorList>
            <consortium name="AG Swart"/>
            <person name="Singh M."/>
            <person name="Singh A."/>
            <person name="Seah K."/>
            <person name="Emmerich C."/>
        </authorList>
    </citation>
    <scope>NUCLEOTIDE SEQUENCE</scope>
    <source>
        <strain evidence="17">ATCC30299</strain>
    </source>
</reference>
<feature type="domain" description="RING-type" evidence="16">
    <location>
        <begin position="158"/>
        <end position="375"/>
    </location>
</feature>
<dbReference type="GO" id="GO:0016567">
    <property type="term" value="P:protein ubiquitination"/>
    <property type="evidence" value="ECO:0007669"/>
    <property type="project" value="InterPro"/>
</dbReference>
<dbReference type="InterPro" id="IPR002867">
    <property type="entry name" value="IBR_dom"/>
</dbReference>
<feature type="domain" description="RING-type" evidence="15">
    <location>
        <begin position="162"/>
        <end position="211"/>
    </location>
</feature>
<evidence type="ECO:0000256" key="10">
    <source>
        <dbReference type="ARBA" id="ARBA00022786"/>
    </source>
</evidence>
<evidence type="ECO:0000256" key="2">
    <source>
        <dbReference type="ARBA" id="ARBA00004167"/>
    </source>
</evidence>
<dbReference type="InterPro" id="IPR044066">
    <property type="entry name" value="TRIAD_supradom"/>
</dbReference>
<keyword evidence="12" id="KW-1133">Transmembrane helix</keyword>
<evidence type="ECO:0000256" key="9">
    <source>
        <dbReference type="ARBA" id="ARBA00022771"/>
    </source>
</evidence>
<dbReference type="PROSITE" id="PS51873">
    <property type="entry name" value="TRIAD"/>
    <property type="match status" value="1"/>
</dbReference>
<dbReference type="GO" id="GO:0008270">
    <property type="term" value="F:zinc ion binding"/>
    <property type="evidence" value="ECO:0007669"/>
    <property type="project" value="UniProtKB-KW"/>
</dbReference>
<dbReference type="AlphaFoldDB" id="A0AAU9J0F3"/>
<evidence type="ECO:0000259" key="16">
    <source>
        <dbReference type="PROSITE" id="PS51873"/>
    </source>
</evidence>